<proteinExistence type="predicted"/>
<keyword evidence="4" id="KW-1185">Reference proteome</keyword>
<sequence>MKRQTRKLLLNLATGIAVAAAALAVFLPAAQAAPGFATTNVNVRSGPGTSYAVVDTLVRGQQVDVQRCEGRWCYVVKSGPDGWVSSSYLSADRGGSGGFSFGFTIGGGDGPNVSIGIGRPPIVVDPPVVRPPVIREVCFYERSRFRGDSFCLEPGQRYRLPSFADGIGSFDNRGGFDVELCTRRGFGESCRSYTTSASSLGEFGEFVETVRVYR</sequence>
<dbReference type="SUPFAM" id="SSF49695">
    <property type="entry name" value="gamma-Crystallin-like"/>
    <property type="match status" value="1"/>
</dbReference>
<comment type="caution">
    <text evidence="3">The sequence shown here is derived from an EMBL/GenBank/DDBJ whole genome shotgun (WGS) entry which is preliminary data.</text>
</comment>
<dbReference type="RefSeq" id="WP_284341501.1">
    <property type="nucleotide sequence ID" value="NZ_BSNS01000016.1"/>
</dbReference>
<evidence type="ECO:0000259" key="2">
    <source>
        <dbReference type="PROSITE" id="PS51781"/>
    </source>
</evidence>
<dbReference type="InterPro" id="IPR011024">
    <property type="entry name" value="G_crystallin-like"/>
</dbReference>
<feature type="signal peptide" evidence="1">
    <location>
        <begin position="1"/>
        <end position="32"/>
    </location>
</feature>
<feature type="domain" description="SH3b" evidence="2">
    <location>
        <begin position="30"/>
        <end position="93"/>
    </location>
</feature>
<gene>
    <name evidence="3" type="ORF">GCM10010862_33440</name>
</gene>
<dbReference type="Proteomes" id="UP001156691">
    <property type="component" value="Unassembled WGS sequence"/>
</dbReference>
<keyword evidence="1" id="KW-0732">Signal</keyword>
<organism evidence="3 4">
    <name type="scientific">Devosia nitrariae</name>
    <dbReference type="NCBI Taxonomy" id="2071872"/>
    <lineage>
        <taxon>Bacteria</taxon>
        <taxon>Pseudomonadati</taxon>
        <taxon>Pseudomonadota</taxon>
        <taxon>Alphaproteobacteria</taxon>
        <taxon>Hyphomicrobiales</taxon>
        <taxon>Devosiaceae</taxon>
        <taxon>Devosia</taxon>
    </lineage>
</organism>
<dbReference type="InterPro" id="IPR003646">
    <property type="entry name" value="SH3-like_bac-type"/>
</dbReference>
<evidence type="ECO:0000313" key="3">
    <source>
        <dbReference type="EMBL" id="GLQ56085.1"/>
    </source>
</evidence>
<dbReference type="PROSITE" id="PS51781">
    <property type="entry name" value="SH3B"/>
    <property type="match status" value="1"/>
</dbReference>
<evidence type="ECO:0000256" key="1">
    <source>
        <dbReference type="SAM" id="SignalP"/>
    </source>
</evidence>
<evidence type="ECO:0000313" key="4">
    <source>
        <dbReference type="Proteomes" id="UP001156691"/>
    </source>
</evidence>
<name>A0ABQ5W810_9HYPH</name>
<dbReference type="Gene3D" id="2.60.20.10">
    <property type="entry name" value="Crystallins"/>
    <property type="match status" value="1"/>
</dbReference>
<dbReference type="InterPro" id="IPR006311">
    <property type="entry name" value="TAT_signal"/>
</dbReference>
<dbReference type="SMART" id="SM00287">
    <property type="entry name" value="SH3b"/>
    <property type="match status" value="1"/>
</dbReference>
<accession>A0ABQ5W810</accession>
<protein>
    <recommendedName>
        <fullName evidence="2">SH3b domain-containing protein</fullName>
    </recommendedName>
</protein>
<dbReference type="EMBL" id="BSNS01000016">
    <property type="protein sequence ID" value="GLQ56085.1"/>
    <property type="molecule type" value="Genomic_DNA"/>
</dbReference>
<reference evidence="4" key="1">
    <citation type="journal article" date="2019" name="Int. J. Syst. Evol. Microbiol.">
        <title>The Global Catalogue of Microorganisms (GCM) 10K type strain sequencing project: providing services to taxonomists for standard genome sequencing and annotation.</title>
        <authorList>
            <consortium name="The Broad Institute Genomics Platform"/>
            <consortium name="The Broad Institute Genome Sequencing Center for Infectious Disease"/>
            <person name="Wu L."/>
            <person name="Ma J."/>
        </authorList>
    </citation>
    <scope>NUCLEOTIDE SEQUENCE [LARGE SCALE GENOMIC DNA]</scope>
    <source>
        <strain evidence="4">NBRC 112416</strain>
    </source>
</reference>
<feature type="chain" id="PRO_5045709928" description="SH3b domain-containing protein" evidence="1">
    <location>
        <begin position="33"/>
        <end position="214"/>
    </location>
</feature>
<dbReference type="Gene3D" id="2.30.30.40">
    <property type="entry name" value="SH3 Domains"/>
    <property type="match status" value="1"/>
</dbReference>
<dbReference type="PROSITE" id="PS51318">
    <property type="entry name" value="TAT"/>
    <property type="match status" value="1"/>
</dbReference>
<dbReference type="Pfam" id="PF08239">
    <property type="entry name" value="SH3_3"/>
    <property type="match status" value="1"/>
</dbReference>
<dbReference type="Pfam" id="PF03995">
    <property type="entry name" value="Inhibitor_I36"/>
    <property type="match status" value="1"/>
</dbReference>